<evidence type="ECO:0000313" key="1">
    <source>
        <dbReference type="EMBL" id="KAK0612623.1"/>
    </source>
</evidence>
<dbReference type="PANTHER" id="PTHR39598">
    <property type="entry name" value="AUSTINOL SYNTHESIS PROTEIN F-RELATED"/>
    <property type="match status" value="1"/>
</dbReference>
<accession>A0AA39TZG6</accession>
<reference evidence="1" key="1">
    <citation type="submission" date="2023-06" db="EMBL/GenBank/DDBJ databases">
        <title>Genome-scale phylogeny and comparative genomics of the fungal order Sordariales.</title>
        <authorList>
            <consortium name="Lawrence Berkeley National Laboratory"/>
            <person name="Hensen N."/>
            <person name="Bonometti L."/>
            <person name="Westerberg I."/>
            <person name="Brannstrom I.O."/>
            <person name="Guillou S."/>
            <person name="Cros-Aarteil S."/>
            <person name="Calhoun S."/>
            <person name="Haridas S."/>
            <person name="Kuo A."/>
            <person name="Mondo S."/>
            <person name="Pangilinan J."/>
            <person name="Riley R."/>
            <person name="LaButti K."/>
            <person name="Andreopoulos B."/>
            <person name="Lipzen A."/>
            <person name="Chen C."/>
            <person name="Yanf M."/>
            <person name="Daum C."/>
            <person name="Ng V."/>
            <person name="Clum A."/>
            <person name="Steindorff A."/>
            <person name="Ohm R."/>
            <person name="Martin F."/>
            <person name="Silar P."/>
            <person name="Natvig D."/>
            <person name="Lalanne C."/>
            <person name="Gautier V."/>
            <person name="Ament-velasquez S.L."/>
            <person name="Kruys A."/>
            <person name="Hutchinson M.I."/>
            <person name="Powell A.J."/>
            <person name="Barry K."/>
            <person name="Miller A.N."/>
            <person name="Grigoriev I.V."/>
            <person name="Debuchy R."/>
            <person name="Gladieux P."/>
            <person name="Thoren M.H."/>
            <person name="Johannesson H."/>
        </authorList>
    </citation>
    <scope>NUCLEOTIDE SEQUENCE</scope>
    <source>
        <strain evidence="1">SMH3391-2</strain>
    </source>
</reference>
<evidence type="ECO:0000313" key="2">
    <source>
        <dbReference type="Proteomes" id="UP001174934"/>
    </source>
</evidence>
<dbReference type="PANTHER" id="PTHR39598:SF1">
    <property type="entry name" value="AUSTINOID BIOSYNTHESIS CLUSTERS PROTEIN F-RELATED"/>
    <property type="match status" value="1"/>
</dbReference>
<dbReference type="Gene3D" id="3.10.450.50">
    <property type="match status" value="1"/>
</dbReference>
<name>A0AA39TZG6_9PEZI</name>
<comment type="caution">
    <text evidence="1">The sequence shown here is derived from an EMBL/GenBank/DDBJ whole genome shotgun (WGS) entry which is preliminary data.</text>
</comment>
<evidence type="ECO:0008006" key="3">
    <source>
        <dbReference type="Google" id="ProtNLM"/>
    </source>
</evidence>
<dbReference type="AlphaFoldDB" id="A0AA39TZG6"/>
<organism evidence="1 2">
    <name type="scientific">Bombardia bombarda</name>
    <dbReference type="NCBI Taxonomy" id="252184"/>
    <lineage>
        <taxon>Eukaryota</taxon>
        <taxon>Fungi</taxon>
        <taxon>Dikarya</taxon>
        <taxon>Ascomycota</taxon>
        <taxon>Pezizomycotina</taxon>
        <taxon>Sordariomycetes</taxon>
        <taxon>Sordariomycetidae</taxon>
        <taxon>Sordariales</taxon>
        <taxon>Lasiosphaeriaceae</taxon>
        <taxon>Bombardia</taxon>
    </lineage>
</organism>
<protein>
    <recommendedName>
        <fullName evidence="3">SnoaL-like domain-containing protein</fullName>
    </recommendedName>
</protein>
<gene>
    <name evidence="1" type="ORF">B0T17DRAFT_511798</name>
</gene>
<keyword evidence="2" id="KW-1185">Reference proteome</keyword>
<dbReference type="InterPro" id="IPR050977">
    <property type="entry name" value="Fungal_Meroterpenoid_Isomerase"/>
</dbReference>
<dbReference type="Proteomes" id="UP001174934">
    <property type="component" value="Unassembled WGS sequence"/>
</dbReference>
<dbReference type="EMBL" id="JAULSR010000009">
    <property type="protein sequence ID" value="KAK0612623.1"/>
    <property type="molecule type" value="Genomic_DNA"/>
</dbReference>
<dbReference type="InterPro" id="IPR032710">
    <property type="entry name" value="NTF2-like_dom_sf"/>
</dbReference>
<dbReference type="SUPFAM" id="SSF54427">
    <property type="entry name" value="NTF2-like"/>
    <property type="match status" value="1"/>
</dbReference>
<proteinExistence type="predicted"/>
<sequence length="144" mass="15829">MSARRQLTLAAIDAYNEWDIAKIMAFRAPECTHVMLPKSAGLPTKNNAEYEAGFQPNLFRNFNITVNDIIEDDKANKVVLLAQSSADTDAGPYENEYVLILEFNEAGDKVTRFIEFFDSAGARDLAAKLTAPPKDGGEGLKKNG</sequence>